<protein>
    <submittedName>
        <fullName evidence="1">Uncharacterized protein</fullName>
    </submittedName>
</protein>
<evidence type="ECO:0000313" key="1">
    <source>
        <dbReference type="EMBL" id="OOF85143.1"/>
    </source>
</evidence>
<proteinExistence type="predicted"/>
<name>A0A1V3L6R6_9PAST</name>
<dbReference type="OrthoDB" id="7904838at2"/>
<sequence>MADYGVTSSGFVRKRMPEQLQELYEQTKQQFGVDIDLTPETVLGGLLSIQAERFAALWELAEGVYSAMYPMSATGVNLDRAVSFTGVKRLQAEYSRVPLIFYGNQGALIPENTAVRNQASQVLYFTEQTTTIDTNAVAYAKVQLAVNLPSVGEQFSITIAGKKYNFQAERTSVAHAITGLANQLKNLNFVEVNNDNVIIEIHASTIATFSISVSANLKLVLLGARVMASTEVPSQDEAEVGQVNELINQLDGIERVENRAEGSAGRLEETDLELYHRYHYGVWENGAGTIDSLYANLNRVNGVKALRVYENDTSSTQNGVPANSIYVVVKGGLDEDIGKALLKHKPLGIRTHGSTTVSVKDSQNQPHLIKFSRPRKVYIWIKIVIQTFTDQGEFAKSGYLAQAMKKVLDYGKSLGIGSDVILQRIMAQCVSVEGVNNVSVMLGKTTRITDNEPAYQSADIVLAQDEEAVFDPSIITMS</sequence>
<organism evidence="1 2">
    <name type="scientific">Rodentibacter ratti</name>
    <dbReference type="NCBI Taxonomy" id="1906745"/>
    <lineage>
        <taxon>Bacteria</taxon>
        <taxon>Pseudomonadati</taxon>
        <taxon>Pseudomonadota</taxon>
        <taxon>Gammaproteobacteria</taxon>
        <taxon>Pasteurellales</taxon>
        <taxon>Pasteurellaceae</taxon>
        <taxon>Rodentibacter</taxon>
    </lineage>
</organism>
<gene>
    <name evidence="1" type="ORF">BKG88_09280</name>
</gene>
<dbReference type="Proteomes" id="UP000189353">
    <property type="component" value="Unassembled WGS sequence"/>
</dbReference>
<comment type="caution">
    <text evidence="1">The sequence shown here is derived from an EMBL/GenBank/DDBJ whole genome shotgun (WGS) entry which is preliminary data.</text>
</comment>
<dbReference type="AlphaFoldDB" id="A0A1V3L6R6"/>
<dbReference type="RefSeq" id="WP_077553497.1">
    <property type="nucleotide sequence ID" value="NZ_MLAI01000024.1"/>
</dbReference>
<dbReference type="EMBL" id="MLAI01000024">
    <property type="protein sequence ID" value="OOF85143.1"/>
    <property type="molecule type" value="Genomic_DNA"/>
</dbReference>
<accession>A0A1V3L6R6</accession>
<reference evidence="1 2" key="1">
    <citation type="submission" date="2016-10" db="EMBL/GenBank/DDBJ databases">
        <title>Rodentibacter gen. nov. and new species.</title>
        <authorList>
            <person name="Christensen H."/>
        </authorList>
    </citation>
    <scope>NUCLEOTIDE SEQUENCE [LARGE SCALE GENOMIC DNA]</scope>
    <source>
        <strain evidence="1 2">Ppn158</strain>
    </source>
</reference>
<evidence type="ECO:0000313" key="2">
    <source>
        <dbReference type="Proteomes" id="UP000189353"/>
    </source>
</evidence>